<dbReference type="EMBL" id="JAHYIQ010000023">
    <property type="protein sequence ID" value="KAK1122434.1"/>
    <property type="molecule type" value="Genomic_DNA"/>
</dbReference>
<keyword evidence="2" id="KW-1185">Reference proteome</keyword>
<reference evidence="1" key="1">
    <citation type="submission" date="2021-10" db="EMBL/GenBank/DDBJ databases">
        <title>Melipona bicolor Genome sequencing and assembly.</title>
        <authorList>
            <person name="Araujo N.S."/>
            <person name="Arias M.C."/>
        </authorList>
    </citation>
    <scope>NUCLEOTIDE SEQUENCE</scope>
    <source>
        <strain evidence="1">USP_2M_L1-L4_2017</strain>
        <tissue evidence="1">Whole body</tissue>
    </source>
</reference>
<accession>A0AA40KJE3</accession>
<name>A0AA40KJE3_9HYME</name>
<dbReference type="AlphaFoldDB" id="A0AA40KJE3"/>
<dbReference type="Proteomes" id="UP001177670">
    <property type="component" value="Unassembled WGS sequence"/>
</dbReference>
<comment type="caution">
    <text evidence="1">The sequence shown here is derived from an EMBL/GenBank/DDBJ whole genome shotgun (WGS) entry which is preliminary data.</text>
</comment>
<protein>
    <submittedName>
        <fullName evidence="1">Uncharacterized protein</fullName>
    </submittedName>
</protein>
<organism evidence="1 2">
    <name type="scientific">Melipona bicolor</name>
    <dbReference type="NCBI Taxonomy" id="60889"/>
    <lineage>
        <taxon>Eukaryota</taxon>
        <taxon>Metazoa</taxon>
        <taxon>Ecdysozoa</taxon>
        <taxon>Arthropoda</taxon>
        <taxon>Hexapoda</taxon>
        <taxon>Insecta</taxon>
        <taxon>Pterygota</taxon>
        <taxon>Neoptera</taxon>
        <taxon>Endopterygota</taxon>
        <taxon>Hymenoptera</taxon>
        <taxon>Apocrita</taxon>
        <taxon>Aculeata</taxon>
        <taxon>Apoidea</taxon>
        <taxon>Anthophila</taxon>
        <taxon>Apidae</taxon>
        <taxon>Melipona</taxon>
    </lineage>
</organism>
<evidence type="ECO:0000313" key="2">
    <source>
        <dbReference type="Proteomes" id="UP001177670"/>
    </source>
</evidence>
<evidence type="ECO:0000313" key="1">
    <source>
        <dbReference type="EMBL" id="KAK1122434.1"/>
    </source>
</evidence>
<proteinExistence type="predicted"/>
<sequence>WEETFSPPYICLLADFRFDSIDFLQRMYRYTSLYPEEEKLNSVSVYGSKGSKRYNRKSHYSMRYCSRITLEQRSGPRAVDEHVLFLMFFQQQTRKHLVSMEEVKTSFIAPSGHR</sequence>
<gene>
    <name evidence="1" type="ORF">K0M31_009656</name>
</gene>
<feature type="non-terminal residue" evidence="1">
    <location>
        <position position="1"/>
    </location>
</feature>